<accession>A0A1Y3EKU1</accession>
<dbReference type="Proteomes" id="UP000243006">
    <property type="component" value="Unassembled WGS sequence"/>
</dbReference>
<proteinExistence type="predicted"/>
<evidence type="ECO:0000313" key="2">
    <source>
        <dbReference type="Proteomes" id="UP000243006"/>
    </source>
</evidence>
<reference evidence="1 2" key="1">
    <citation type="submission" date="2015-04" db="EMBL/GenBank/DDBJ databases">
        <title>Draft genome of the roundworm Trichinella nativa.</title>
        <authorList>
            <person name="Mitreva M."/>
        </authorList>
    </citation>
    <scope>NUCLEOTIDE SEQUENCE [LARGE SCALE GENOMIC DNA]</scope>
    <source>
        <strain evidence="1 2">ISS45</strain>
    </source>
</reference>
<organism evidence="1 2">
    <name type="scientific">Trichinella nativa</name>
    <dbReference type="NCBI Taxonomy" id="6335"/>
    <lineage>
        <taxon>Eukaryota</taxon>
        <taxon>Metazoa</taxon>
        <taxon>Ecdysozoa</taxon>
        <taxon>Nematoda</taxon>
        <taxon>Enoplea</taxon>
        <taxon>Dorylaimia</taxon>
        <taxon>Trichinellida</taxon>
        <taxon>Trichinellidae</taxon>
        <taxon>Trichinella</taxon>
    </lineage>
</organism>
<sequence>MADYGNSLPTVERDRSVRCALFTEVSIQFFILKANAYFNKPTFIHSQSHMPNHSVICRRQNKLHAKPAQSKTKPHVIAIVSRKNLRISCRKRLLKIKIKLMVTLLEGKQFKISYLIKADWGKIPFV</sequence>
<gene>
    <name evidence="1" type="ORF">D917_01767</name>
</gene>
<name>A0A1Y3EKU1_9BILA</name>
<protein>
    <submittedName>
        <fullName evidence="1">Uncharacterized protein</fullName>
    </submittedName>
</protein>
<dbReference type="EMBL" id="LVZM01008355">
    <property type="protein sequence ID" value="OUC45782.1"/>
    <property type="molecule type" value="Genomic_DNA"/>
</dbReference>
<evidence type="ECO:0000313" key="1">
    <source>
        <dbReference type="EMBL" id="OUC45782.1"/>
    </source>
</evidence>
<comment type="caution">
    <text evidence="1">The sequence shown here is derived from an EMBL/GenBank/DDBJ whole genome shotgun (WGS) entry which is preliminary data.</text>
</comment>
<dbReference type="AlphaFoldDB" id="A0A1Y3EKU1"/>